<dbReference type="GO" id="GO:0016874">
    <property type="term" value="F:ligase activity"/>
    <property type="evidence" value="ECO:0007669"/>
    <property type="project" value="UniProtKB-KW"/>
</dbReference>
<dbReference type="SUPFAM" id="SSF56059">
    <property type="entry name" value="Glutathione synthetase ATP-binding domain-like"/>
    <property type="match status" value="1"/>
</dbReference>
<gene>
    <name evidence="6" type="ORF">HG543_26475</name>
</gene>
<dbReference type="Pfam" id="PF18603">
    <property type="entry name" value="LAL_C2"/>
    <property type="match status" value="1"/>
</dbReference>
<dbReference type="InterPro" id="IPR040570">
    <property type="entry name" value="LAL_C2"/>
</dbReference>
<dbReference type="Proteomes" id="UP000518300">
    <property type="component" value="Unassembled WGS sequence"/>
</dbReference>
<dbReference type="PROSITE" id="PS50975">
    <property type="entry name" value="ATP_GRASP"/>
    <property type="match status" value="1"/>
</dbReference>
<dbReference type="InterPro" id="IPR011761">
    <property type="entry name" value="ATP-grasp"/>
</dbReference>
<keyword evidence="2 4" id="KW-0547">Nucleotide-binding</keyword>
<dbReference type="Gene3D" id="3.30.470.20">
    <property type="entry name" value="ATP-grasp fold, B domain"/>
    <property type="match status" value="1"/>
</dbReference>
<reference evidence="6 7" key="1">
    <citation type="submission" date="2020-04" db="EMBL/GenBank/DDBJ databases">
        <title>Draft genome of Pyxidicoccus fallax type strain.</title>
        <authorList>
            <person name="Whitworth D.E."/>
        </authorList>
    </citation>
    <scope>NUCLEOTIDE SEQUENCE [LARGE SCALE GENOMIC DNA]</scope>
    <source>
        <strain evidence="6 7">DSM 14698</strain>
    </source>
</reference>
<feature type="domain" description="ATP-grasp" evidence="5">
    <location>
        <begin position="132"/>
        <end position="331"/>
    </location>
</feature>
<proteinExistence type="predicted"/>
<evidence type="ECO:0000259" key="5">
    <source>
        <dbReference type="PROSITE" id="PS50975"/>
    </source>
</evidence>
<dbReference type="RefSeq" id="WP_169347647.1">
    <property type="nucleotide sequence ID" value="NZ_JABBJJ010000134.1"/>
</dbReference>
<dbReference type="Pfam" id="PF13535">
    <property type="entry name" value="ATP-grasp_4"/>
    <property type="match status" value="1"/>
</dbReference>
<evidence type="ECO:0000256" key="3">
    <source>
        <dbReference type="ARBA" id="ARBA00022840"/>
    </source>
</evidence>
<protein>
    <submittedName>
        <fullName evidence="6">ATP-grasp domain-containing protein</fullName>
    </submittedName>
</protein>
<name>A0A848LKZ0_9BACT</name>
<keyword evidence="7" id="KW-1185">Reference proteome</keyword>
<evidence type="ECO:0000256" key="4">
    <source>
        <dbReference type="PROSITE-ProRule" id="PRU00409"/>
    </source>
</evidence>
<dbReference type="InterPro" id="IPR052032">
    <property type="entry name" value="ATP-dep_AA_Ligase"/>
</dbReference>
<dbReference type="EMBL" id="JABBJJ010000134">
    <property type="protein sequence ID" value="NMO18379.1"/>
    <property type="molecule type" value="Genomic_DNA"/>
</dbReference>
<evidence type="ECO:0000256" key="1">
    <source>
        <dbReference type="ARBA" id="ARBA00022598"/>
    </source>
</evidence>
<evidence type="ECO:0000256" key="2">
    <source>
        <dbReference type="ARBA" id="ARBA00022741"/>
    </source>
</evidence>
<dbReference type="InterPro" id="IPR041472">
    <property type="entry name" value="BL00235/CARNS1_N"/>
</dbReference>
<dbReference type="SMART" id="SM01209">
    <property type="entry name" value="GARS_A"/>
    <property type="match status" value="1"/>
</dbReference>
<dbReference type="Pfam" id="PF18130">
    <property type="entry name" value="ATPgrasp_N"/>
    <property type="match status" value="1"/>
</dbReference>
<evidence type="ECO:0000313" key="6">
    <source>
        <dbReference type="EMBL" id="NMO18379.1"/>
    </source>
</evidence>
<dbReference type="Gene3D" id="3.40.50.20">
    <property type="match status" value="1"/>
</dbReference>
<evidence type="ECO:0000313" key="7">
    <source>
        <dbReference type="Proteomes" id="UP000518300"/>
    </source>
</evidence>
<dbReference type="PANTHER" id="PTHR43585">
    <property type="entry name" value="FUMIPYRROLE BIOSYNTHESIS PROTEIN C"/>
    <property type="match status" value="1"/>
</dbReference>
<keyword evidence="1" id="KW-0436">Ligase</keyword>
<dbReference type="PANTHER" id="PTHR43585:SF2">
    <property type="entry name" value="ATP-GRASP ENZYME FSQD"/>
    <property type="match status" value="1"/>
</dbReference>
<comment type="caution">
    <text evidence="6">The sequence shown here is derived from an EMBL/GenBank/DDBJ whole genome shotgun (WGS) entry which is preliminary data.</text>
</comment>
<dbReference type="GO" id="GO:0005524">
    <property type="term" value="F:ATP binding"/>
    <property type="evidence" value="ECO:0007669"/>
    <property type="project" value="UniProtKB-UniRule"/>
</dbReference>
<accession>A0A848LKZ0</accession>
<sequence>MANLLVIESWVRSVGLILPRKLRALGHRYTFVSRKPEHYTGWAQGAGLLASGAKPEPHPLIALADDVITAETNDAEQLIAALKPLHKERRFDGVLTCCDYYLETTALVAEALGLPGPPPSAMRVARSKHLMREACRRAGLAGPRFLATPDLDAALAFAKEVGFPVVLKAVDLCASEDVRAAHDADELRAAFAHILGPPVNIRGQTRPGVVLVEEFLRGEEFSVETCTWRGDTAVIGVTDKSLVGYPHFIESGMMHPADLRPEVARSLADCVRQALTAVGYTHGLTHTEIKLTEAGPRIIEINARMGGSYVFELVELVTGVDFFTAVIDLALDKRPAVQPRDTGITSAAVHFLLPPRGGRVVSIRGADEVRRDSDIHRLVVDDVVGKTLRAPQDNNDFMGHVIAVDRNGLGARRKAEWAVSRLDIQVE</sequence>
<keyword evidence="3 4" id="KW-0067">ATP-binding</keyword>
<dbReference type="GO" id="GO:0046872">
    <property type="term" value="F:metal ion binding"/>
    <property type="evidence" value="ECO:0007669"/>
    <property type="project" value="InterPro"/>
</dbReference>
<dbReference type="AlphaFoldDB" id="A0A848LKZ0"/>
<organism evidence="6 7">
    <name type="scientific">Pyxidicoccus fallax</name>
    <dbReference type="NCBI Taxonomy" id="394095"/>
    <lineage>
        <taxon>Bacteria</taxon>
        <taxon>Pseudomonadati</taxon>
        <taxon>Myxococcota</taxon>
        <taxon>Myxococcia</taxon>
        <taxon>Myxococcales</taxon>
        <taxon>Cystobacterineae</taxon>
        <taxon>Myxococcaceae</taxon>
        <taxon>Pyxidicoccus</taxon>
    </lineage>
</organism>